<gene>
    <name evidence="3" type="ORF">VKT23_007736</name>
</gene>
<feature type="region of interest" description="Disordered" evidence="2">
    <location>
        <begin position="578"/>
        <end position="639"/>
    </location>
</feature>
<evidence type="ECO:0008006" key="5">
    <source>
        <dbReference type="Google" id="ProtNLM"/>
    </source>
</evidence>
<evidence type="ECO:0000313" key="4">
    <source>
        <dbReference type="Proteomes" id="UP001498398"/>
    </source>
</evidence>
<dbReference type="SUPFAM" id="SSF52047">
    <property type="entry name" value="RNI-like"/>
    <property type="match status" value="1"/>
</dbReference>
<dbReference type="Proteomes" id="UP001498398">
    <property type="component" value="Unassembled WGS sequence"/>
</dbReference>
<reference evidence="3 4" key="1">
    <citation type="submission" date="2024-01" db="EMBL/GenBank/DDBJ databases">
        <title>A draft genome for the cacao thread blight pathogen Marasmiellus scandens.</title>
        <authorList>
            <person name="Baruah I.K."/>
            <person name="Leung J."/>
            <person name="Bukari Y."/>
            <person name="Amoako-Attah I."/>
            <person name="Meinhardt L.W."/>
            <person name="Bailey B.A."/>
            <person name="Cohen S.P."/>
        </authorList>
    </citation>
    <scope>NUCLEOTIDE SEQUENCE [LARGE SCALE GENOMIC DNA]</scope>
    <source>
        <strain evidence="3 4">GH-19</strain>
    </source>
</reference>
<feature type="coiled-coil region" evidence="1">
    <location>
        <begin position="60"/>
        <end position="87"/>
    </location>
</feature>
<feature type="compositionally biased region" description="Basic and acidic residues" evidence="2">
    <location>
        <begin position="602"/>
        <end position="612"/>
    </location>
</feature>
<protein>
    <recommendedName>
        <fullName evidence="5">F-box domain-containing protein</fullName>
    </recommendedName>
</protein>
<sequence length="655" mass="74210">MENNEKYLIAEEETIILCSSCHAAPPTKSYPEPIYPDFNAFLASTMAYSRETLEATAQDLLWFTAEIQRLRDTLEKLERQCSYAQRQHDLIKASLAPIRTVPVEVLSEIFSVYCMDQVIDIPITDCHPADILSAVCSQWRVIVNNTPEIWSYLNVTCPLGPKSPYLREESETILSRKGLTRCLTMSKNAPLHVTLLSPYTEFKNGSSLLELALAHSQRWKCADLEIFPYIASTFVEFLHTSRERSQEDLFFALRKLHVSAHDLYISLDQTSFPLLRSSIPQLEEFSFSCQRAAQMPYGPTTLYKLFIDTEITRLEVFDQFQDEDLAFLDELTALRKMHLWKYVGARALPSLKMHTASSLKHLVIRVYIPLFRDAVLSLFSGLTLPALTSLEVSQFGFSPNVVWDKVAFDSMIQRSGCVLHSLYLEEIQIGFEELRTLIQAVPMLRDLTFCEYSKDKSQCSVVGSQLCRLLTWNAVSPSSSLLPNLKDIELRVYSSLDDDFLDIISDLVISRTSSLSMSSSSKAVIESGLQEYLSYFRLHSLGGSAIENIDSVMRRLENEARSNIPNCSGVSFRIIVPPDSEASDDSSSSTWSDDSSVVITEDSQHDRQRWEEDFPSDQSDIVAEEEGSSEPEFFPLPPAATGEILLRRYYDETEG</sequence>
<name>A0ABR1JKZ6_9AGAR</name>
<organism evidence="3 4">
    <name type="scientific">Marasmiellus scandens</name>
    <dbReference type="NCBI Taxonomy" id="2682957"/>
    <lineage>
        <taxon>Eukaryota</taxon>
        <taxon>Fungi</taxon>
        <taxon>Dikarya</taxon>
        <taxon>Basidiomycota</taxon>
        <taxon>Agaricomycotina</taxon>
        <taxon>Agaricomycetes</taxon>
        <taxon>Agaricomycetidae</taxon>
        <taxon>Agaricales</taxon>
        <taxon>Marasmiineae</taxon>
        <taxon>Omphalotaceae</taxon>
        <taxon>Marasmiellus</taxon>
    </lineage>
</organism>
<proteinExistence type="predicted"/>
<keyword evidence="1" id="KW-0175">Coiled coil</keyword>
<feature type="compositionally biased region" description="Low complexity" evidence="2">
    <location>
        <begin position="585"/>
        <end position="596"/>
    </location>
</feature>
<evidence type="ECO:0000256" key="1">
    <source>
        <dbReference type="SAM" id="Coils"/>
    </source>
</evidence>
<keyword evidence="4" id="KW-1185">Reference proteome</keyword>
<evidence type="ECO:0000256" key="2">
    <source>
        <dbReference type="SAM" id="MobiDB-lite"/>
    </source>
</evidence>
<comment type="caution">
    <text evidence="3">The sequence shown here is derived from an EMBL/GenBank/DDBJ whole genome shotgun (WGS) entry which is preliminary data.</text>
</comment>
<dbReference type="InterPro" id="IPR032675">
    <property type="entry name" value="LRR_dom_sf"/>
</dbReference>
<dbReference type="Gene3D" id="3.80.10.10">
    <property type="entry name" value="Ribonuclease Inhibitor"/>
    <property type="match status" value="1"/>
</dbReference>
<dbReference type="EMBL" id="JBANRG010000011">
    <property type="protein sequence ID" value="KAK7462133.1"/>
    <property type="molecule type" value="Genomic_DNA"/>
</dbReference>
<evidence type="ECO:0000313" key="3">
    <source>
        <dbReference type="EMBL" id="KAK7462133.1"/>
    </source>
</evidence>
<accession>A0ABR1JKZ6</accession>